<keyword evidence="2" id="KW-1185">Reference proteome</keyword>
<accession>A0A5S9BZ79</accession>
<dbReference type="RefSeq" id="YP_009873974.1">
    <property type="nucleotide sequence ID" value="NC_049340.1"/>
</dbReference>
<dbReference type="GeneID" id="55803095"/>
<evidence type="ECO:0000313" key="1">
    <source>
        <dbReference type="EMBL" id="BBI90682.1"/>
    </source>
</evidence>
<dbReference type="KEGG" id="vg:55803095"/>
<name>A0A5S9BZ79_9CAUD</name>
<dbReference type="EMBL" id="AP019524">
    <property type="protein sequence ID" value="BBI90682.1"/>
    <property type="molecule type" value="Genomic_DNA"/>
</dbReference>
<organism evidence="1 2">
    <name type="scientific">Tenacibaculum phage PTm1</name>
    <dbReference type="NCBI Taxonomy" id="2547425"/>
    <lineage>
        <taxon>Viruses</taxon>
        <taxon>Duplodnaviria</taxon>
        <taxon>Heunggongvirae</taxon>
        <taxon>Uroviricota</taxon>
        <taxon>Caudoviricetes</taxon>
        <taxon>Shirahamavirus</taxon>
        <taxon>Shirahamavirus PTm1</taxon>
    </lineage>
</organism>
<proteinExistence type="predicted"/>
<evidence type="ECO:0000313" key="2">
    <source>
        <dbReference type="Proteomes" id="UP000422648"/>
    </source>
</evidence>
<dbReference type="Proteomes" id="UP000422648">
    <property type="component" value="Segment"/>
</dbReference>
<sequence length="629" mass="67170">MDYGNDINIDGKVTATENIQANAVTIPITVGFTNLPNTVIDWSKSNTYILDMTQMNLSGGNATTDLIFIEGNTQNVKNRLIIKQPSAHAPNHVVLTLKAFATSTQTTAHTIDGATTIQGQINVAGRTSVLEFNFFNNTYRNIGSEYTENTNYSSNTVIVDGETYNQSLSKLDEVFGKIAPLPPLITETAKLTQTWDASTPVQTGWKLLSNAGNITNMTFVDPIIHIKSFRVATTGNTSATVDAVNKGSVANNSFGATLPSSQTNLGLTINKVQYNALHPAFEASLNISGASAVPAGSAEKVLIITVDSISDNFRFRRYTKPSQLTAPTASVFSCDVIPSTDYVCGIPVVRQGKNLKPTIQFKNISYKDGSDGCYGTTVGKIIGNSINEIIINSDTNTNMLASAPHSPAMPLTIPVNANVFEQNATLTAYNYVAQIGSNGDSATLSNSTNPIIIDSKTNQSLFGIDHTKPLTDAVNNTKPLILGGLVQYPNTDYSNTWNGSAPHGGLNYTTISNDRYIELSISLAGHSRVRVNFSNQSGFSNSAIEYSSAYAVEVRRADKSGEVYNGNSAYDGVGVVANGDGALDVAQSTQSTKMLTLGEVVTTTVTVRIILKSGSVHKFDQSVSLTALQ</sequence>
<reference evidence="1 2" key="1">
    <citation type="journal article" date="2019" name="Arch. Virol.">
        <title>A novel jumbo Tenacibaculum maritimum lytic phage with head-fiber-like appendages.</title>
        <authorList>
            <person name="Kawato Y."/>
            <person name="Istiqomah I."/>
            <person name="Gaafar A.Y."/>
            <person name="Hanaoka M."/>
            <person name="Ishimaru K."/>
            <person name="Yasuike M."/>
            <person name="Nishiki I."/>
            <person name="Nakamura Y."/>
            <person name="Fujiwara A."/>
            <person name="Nakai T."/>
        </authorList>
    </citation>
    <scope>NUCLEOTIDE SEQUENCE [LARGE SCALE GENOMIC DNA]</scope>
    <source>
        <strain evidence="1 2">PTm1</strain>
    </source>
</reference>
<protein>
    <submittedName>
        <fullName evidence="1">Uncharacterized protein</fullName>
    </submittedName>
</protein>